<dbReference type="SUPFAM" id="SSF55909">
    <property type="entry name" value="Pentein"/>
    <property type="match status" value="1"/>
</dbReference>
<dbReference type="Gene3D" id="1.10.3930.10">
    <property type="entry name" value="Arginine deiminase"/>
    <property type="match status" value="1"/>
</dbReference>
<proteinExistence type="inferred from homology"/>
<dbReference type="GO" id="GO:0019546">
    <property type="term" value="P:L-arginine deiminase pathway"/>
    <property type="evidence" value="ECO:0007669"/>
    <property type="project" value="TreeGrafter"/>
</dbReference>
<dbReference type="PRINTS" id="PR01466">
    <property type="entry name" value="ARGDEIMINASE"/>
</dbReference>
<dbReference type="PIRSF" id="PIRSF006356">
    <property type="entry name" value="Arg_deiminase"/>
    <property type="match status" value="1"/>
</dbReference>
<evidence type="ECO:0000313" key="4">
    <source>
        <dbReference type="EMBL" id="VWM03727.1"/>
    </source>
</evidence>
<gene>
    <name evidence="4" type="primary">arcA_2</name>
    <name evidence="4" type="ORF">CKJAJONC_00791</name>
</gene>
<name>A0A5K1JG20_9ACTN</name>
<dbReference type="EC" id="3.5.3.6" evidence="4"/>
<dbReference type="Pfam" id="PF02274">
    <property type="entry name" value="ADI"/>
    <property type="match status" value="1"/>
</dbReference>
<evidence type="ECO:0000256" key="2">
    <source>
        <dbReference type="ARBA" id="ARBA00022801"/>
    </source>
</evidence>
<evidence type="ECO:0000256" key="1">
    <source>
        <dbReference type="ARBA" id="ARBA00010206"/>
    </source>
</evidence>
<dbReference type="AlphaFoldDB" id="A0A5K1JG20"/>
<dbReference type="PANTHER" id="PTHR47271">
    <property type="entry name" value="ARGININE DEIMINASE"/>
    <property type="match status" value="1"/>
</dbReference>
<dbReference type="RefSeq" id="WP_152068495.1">
    <property type="nucleotide sequence ID" value="NZ_CABWIF010000055.1"/>
</dbReference>
<accession>A0A5K1JG20</accession>
<comment type="similarity">
    <text evidence="1">Belongs to the arginine deiminase family.</text>
</comment>
<dbReference type="GO" id="GO:0016990">
    <property type="term" value="F:arginine deiminase activity"/>
    <property type="evidence" value="ECO:0007669"/>
    <property type="project" value="UniProtKB-EC"/>
</dbReference>
<dbReference type="PANTHER" id="PTHR47271:SF2">
    <property type="entry name" value="ARGININE DEIMINASE"/>
    <property type="match status" value="1"/>
</dbReference>
<dbReference type="Gene3D" id="3.75.10.10">
    <property type="entry name" value="L-arginine/glycine Amidinotransferase, Chain A"/>
    <property type="match status" value="1"/>
</dbReference>
<feature type="active site" description="Amidino-cysteine intermediate" evidence="3">
    <location>
        <position position="405"/>
    </location>
</feature>
<sequence length="415" mass="45821">MQNALHVVNETGTLKKVLVHSPGIETTSFTSDEFSSVFALRPTRTSFDYDKAIEEHRNLVKAFEDSGIEVVYLKDLVIETVEHDEQARRELTESFLSTCSVSGNELLGALRAYLEKATSATNLVNMMLAGMRYEDVLDLPTATSSLAQAVGMGFNPHGLMVNPMNTLFFARDPSVVVGNGVCCNHMYWNDRNHEATLHTVVFRHHPMFKDTPLWFEPESSFHIEGGDILNMDEKTVLVGMSQRTEAAAIDVLAASLLWNPQSTVDTVYVVEVEENGTRIHLDTYLNRIGPETFVVDRAIGENLHAYKIERGRKQGTCTVVSLDCDLDQLLALVADVPSVRTISCETPSFNRTVEGAAVETLVLSPNKLCVSANNAIMNRKLARAGFDLIETSLDELTSGFGGPSCLCMPLVRELD</sequence>
<dbReference type="InterPro" id="IPR003876">
    <property type="entry name" value="Arg_deiminase"/>
</dbReference>
<keyword evidence="2 4" id="KW-0378">Hydrolase</keyword>
<organism evidence="4 5">
    <name type="scientific">Collinsella aerofaciens</name>
    <dbReference type="NCBI Taxonomy" id="74426"/>
    <lineage>
        <taxon>Bacteria</taxon>
        <taxon>Bacillati</taxon>
        <taxon>Actinomycetota</taxon>
        <taxon>Coriobacteriia</taxon>
        <taxon>Coriobacteriales</taxon>
        <taxon>Coriobacteriaceae</taxon>
        <taxon>Collinsella</taxon>
    </lineage>
</organism>
<evidence type="ECO:0000256" key="3">
    <source>
        <dbReference type="PIRSR" id="PIRSR006356-1"/>
    </source>
</evidence>
<protein>
    <submittedName>
        <fullName evidence="4">Arginine deiminase</fullName>
        <ecNumber evidence="4">3.5.3.6</ecNumber>
    </submittedName>
</protein>
<evidence type="ECO:0000313" key="5">
    <source>
        <dbReference type="Proteomes" id="UP000368032"/>
    </source>
</evidence>
<reference evidence="4 5" key="1">
    <citation type="submission" date="2019-10" db="EMBL/GenBank/DDBJ databases">
        <authorList>
            <person name="Wolf R A."/>
        </authorList>
    </citation>
    <scope>NUCLEOTIDE SEQUENCE [LARGE SCALE GENOMIC DNA]</scope>
    <source>
        <strain evidence="4">Collinsella_aerofaciens_DSM_13712</strain>
    </source>
</reference>
<dbReference type="Proteomes" id="UP000368032">
    <property type="component" value="Unassembled WGS sequence"/>
</dbReference>
<dbReference type="EMBL" id="CABWIF010000055">
    <property type="protein sequence ID" value="VWM03727.1"/>
    <property type="molecule type" value="Genomic_DNA"/>
</dbReference>